<sequence>MRVNTLNLQRKLRKEKKEAPSKGQKKGNVHRLGKRGRHESE</sequence>
<evidence type="ECO:0000256" key="1">
    <source>
        <dbReference type="SAM" id="MobiDB-lite"/>
    </source>
</evidence>
<reference evidence="3" key="1">
    <citation type="submission" date="2011-07" db="EMBL/GenBank/DDBJ databases">
        <authorList>
            <consortium name="Caenorhabditis brenneri Sequencing and Analysis Consortium"/>
            <person name="Wilson R.K."/>
        </authorList>
    </citation>
    <scope>NUCLEOTIDE SEQUENCE [LARGE SCALE GENOMIC DNA]</scope>
    <source>
        <strain evidence="3">PB2801</strain>
    </source>
</reference>
<organism evidence="3">
    <name type="scientific">Caenorhabditis brenneri</name>
    <name type="common">Nematode worm</name>
    <dbReference type="NCBI Taxonomy" id="135651"/>
    <lineage>
        <taxon>Eukaryota</taxon>
        <taxon>Metazoa</taxon>
        <taxon>Ecdysozoa</taxon>
        <taxon>Nematoda</taxon>
        <taxon>Chromadorea</taxon>
        <taxon>Rhabditida</taxon>
        <taxon>Rhabditina</taxon>
        <taxon>Rhabditomorpha</taxon>
        <taxon>Rhabditoidea</taxon>
        <taxon>Rhabditidae</taxon>
        <taxon>Peloderinae</taxon>
        <taxon>Caenorhabditis</taxon>
    </lineage>
</organism>
<dbReference type="EMBL" id="GL379953">
    <property type="protein sequence ID" value="EGT38031.1"/>
    <property type="molecule type" value="Genomic_DNA"/>
</dbReference>
<name>G0NV32_CAEBE</name>
<gene>
    <name evidence="2" type="ORF">CAEBREN_22964</name>
</gene>
<proteinExistence type="predicted"/>
<protein>
    <submittedName>
        <fullName evidence="2">Uncharacterized protein</fullName>
    </submittedName>
</protein>
<dbReference type="HOGENOM" id="CLU_3279987_0_0_1"/>
<keyword evidence="3" id="KW-1185">Reference proteome</keyword>
<evidence type="ECO:0000313" key="2">
    <source>
        <dbReference type="EMBL" id="EGT38031.1"/>
    </source>
</evidence>
<accession>G0NV32</accession>
<dbReference type="Proteomes" id="UP000008068">
    <property type="component" value="Unassembled WGS sequence"/>
</dbReference>
<evidence type="ECO:0000313" key="3">
    <source>
        <dbReference type="Proteomes" id="UP000008068"/>
    </source>
</evidence>
<dbReference type="InParanoid" id="G0NV32"/>
<feature type="region of interest" description="Disordered" evidence="1">
    <location>
        <begin position="1"/>
        <end position="41"/>
    </location>
</feature>
<feature type="compositionally biased region" description="Basic residues" evidence="1">
    <location>
        <begin position="23"/>
        <end position="41"/>
    </location>
</feature>
<dbReference type="AlphaFoldDB" id="G0NV32"/>